<feature type="domain" description="Acyl-CoA dehydrogenase/oxidase N-terminal" evidence="7">
    <location>
        <begin position="7"/>
        <end position="117"/>
    </location>
</feature>
<evidence type="ECO:0000256" key="4">
    <source>
        <dbReference type="ARBA" id="ARBA00022827"/>
    </source>
</evidence>
<evidence type="ECO:0000259" key="5">
    <source>
        <dbReference type="Pfam" id="PF00441"/>
    </source>
</evidence>
<dbReference type="PANTHER" id="PTHR43884">
    <property type="entry name" value="ACYL-COA DEHYDROGENASE"/>
    <property type="match status" value="1"/>
</dbReference>
<evidence type="ECO:0000313" key="9">
    <source>
        <dbReference type="Proteomes" id="UP000031838"/>
    </source>
</evidence>
<dbReference type="InterPro" id="IPR013786">
    <property type="entry name" value="AcylCoA_DH/ox_N"/>
</dbReference>
<dbReference type="Gene3D" id="1.10.540.10">
    <property type="entry name" value="Acyl-CoA dehydrogenase/oxidase, N-terminal domain"/>
    <property type="match status" value="1"/>
</dbReference>
<dbReference type="KEGG" id="bpla:bpln_1g07820"/>
<evidence type="ECO:0000259" key="6">
    <source>
        <dbReference type="Pfam" id="PF02770"/>
    </source>
</evidence>
<evidence type="ECO:0000256" key="3">
    <source>
        <dbReference type="ARBA" id="ARBA00022630"/>
    </source>
</evidence>
<dbReference type="Gene3D" id="2.40.110.10">
    <property type="entry name" value="Butyryl-CoA Dehydrogenase, subunit A, domain 2"/>
    <property type="match status" value="1"/>
</dbReference>
<dbReference type="RefSeq" id="WP_042624079.1">
    <property type="nucleotide sequence ID" value="NZ_BSTO01000013.1"/>
</dbReference>
<dbReference type="InterPro" id="IPR046373">
    <property type="entry name" value="Acyl-CoA_Oxase/DH_mid-dom_sf"/>
</dbReference>
<dbReference type="CDD" id="cd00567">
    <property type="entry name" value="ACAD"/>
    <property type="match status" value="1"/>
</dbReference>
<accession>A0A0B6RWE3</accession>
<keyword evidence="3" id="KW-0285">Flavoprotein</keyword>
<dbReference type="InterPro" id="IPR037069">
    <property type="entry name" value="AcylCoA_DH/ox_N_sf"/>
</dbReference>
<evidence type="ECO:0000313" key="8">
    <source>
        <dbReference type="EMBL" id="AJK45335.1"/>
    </source>
</evidence>
<dbReference type="Gene3D" id="1.20.140.10">
    <property type="entry name" value="Butyryl-CoA Dehydrogenase, subunit A, domain 3"/>
    <property type="match status" value="1"/>
</dbReference>
<feature type="domain" description="Acyl-CoA oxidase/dehydrogenase middle" evidence="6">
    <location>
        <begin position="121"/>
        <end position="213"/>
    </location>
</feature>
<sequence length="387" mass="41794">MQLGWNDEERELHDRYRKLGAEIAQARQGAAIDAFDHDGWRKLKDAGLWRIAIPQAFGGDERGWWAFTAALEGLASGIRTPALVLSVIAQAGLIRAMTGYGSPAQREKYFGALLRGELGVTAIAEPTTGTDVRSIGTVLEPQGDGYVLSGDKFNIAHAPVADFSLVVAKLTGAAREGVTLVMLDKDAPGIHAGPPDTKFGNRALPTGPIRYENTPVSREQILGEPGRGLQQLIDIISLGRLYYGLVSAAIAEPYVEEALDYVAARTSFGEPVAAHQYVQKRVVDARIGIERTRWLAYAALDQLLNRRDGSVMLCSIAKLVGANDLIDTAISLVRLRGSTGYHEGELAVLARDALGFASVGGTEEMHRKNIFNQMQRLHARANGAARA</sequence>
<keyword evidence="9" id="KW-1185">Reference proteome</keyword>
<keyword evidence="8" id="KW-0560">Oxidoreductase</keyword>
<dbReference type="SUPFAM" id="SSF56645">
    <property type="entry name" value="Acyl-CoA dehydrogenase NM domain-like"/>
    <property type="match status" value="1"/>
</dbReference>
<dbReference type="GO" id="GO:0046359">
    <property type="term" value="P:butyrate catabolic process"/>
    <property type="evidence" value="ECO:0007669"/>
    <property type="project" value="TreeGrafter"/>
</dbReference>
<evidence type="ECO:0000259" key="7">
    <source>
        <dbReference type="Pfam" id="PF02771"/>
    </source>
</evidence>
<dbReference type="HOGENOM" id="CLU_018204_3_5_4"/>
<dbReference type="Proteomes" id="UP000031838">
    <property type="component" value="Chromosome 1"/>
</dbReference>
<dbReference type="InterPro" id="IPR009075">
    <property type="entry name" value="AcylCo_DH/oxidase_C"/>
</dbReference>
<keyword evidence="4" id="KW-0274">FAD</keyword>
<dbReference type="EC" id="1.3.99.-" evidence="8"/>
<dbReference type="GO" id="GO:0050660">
    <property type="term" value="F:flavin adenine dinucleotide binding"/>
    <property type="evidence" value="ECO:0007669"/>
    <property type="project" value="InterPro"/>
</dbReference>
<gene>
    <name evidence="8" type="ORF">BGL_1c08010</name>
</gene>
<proteinExistence type="inferred from homology"/>
<feature type="domain" description="Acyl-CoA dehydrogenase/oxidase C-terminal" evidence="5">
    <location>
        <begin position="226"/>
        <end position="373"/>
    </location>
</feature>
<dbReference type="AlphaFoldDB" id="A0A0B6RWE3"/>
<reference evidence="8 9" key="2">
    <citation type="journal article" date="2016" name="Appl. Microbiol. Biotechnol.">
        <title>Mutations improving production and secretion of extracellular lipase by Burkholderia glumae PG1.</title>
        <authorList>
            <person name="Knapp A."/>
            <person name="Voget S."/>
            <person name="Gao R."/>
            <person name="Zaburannyi N."/>
            <person name="Krysciak D."/>
            <person name="Breuer M."/>
            <person name="Hauer B."/>
            <person name="Streit W.R."/>
            <person name="Muller R."/>
            <person name="Daniel R."/>
            <person name="Jaeger K.E."/>
        </authorList>
    </citation>
    <scope>NUCLEOTIDE SEQUENCE [LARGE SCALE GENOMIC DNA]</scope>
    <source>
        <strain evidence="8 9">PG1</strain>
    </source>
</reference>
<dbReference type="GO" id="GO:0003995">
    <property type="term" value="F:acyl-CoA dehydrogenase activity"/>
    <property type="evidence" value="ECO:0007669"/>
    <property type="project" value="TreeGrafter"/>
</dbReference>
<name>A0A0B6RWE3_BURPL</name>
<dbReference type="InterPro" id="IPR006091">
    <property type="entry name" value="Acyl-CoA_Oxase/DH_mid-dom"/>
</dbReference>
<organism evidence="8 9">
    <name type="scientific">Burkholderia plantarii</name>
    <dbReference type="NCBI Taxonomy" id="41899"/>
    <lineage>
        <taxon>Bacteria</taxon>
        <taxon>Pseudomonadati</taxon>
        <taxon>Pseudomonadota</taxon>
        <taxon>Betaproteobacteria</taxon>
        <taxon>Burkholderiales</taxon>
        <taxon>Burkholderiaceae</taxon>
        <taxon>Burkholderia</taxon>
    </lineage>
</organism>
<dbReference type="KEGG" id="bgp:BGL_1c08010"/>
<dbReference type="OrthoDB" id="3398889at2"/>
<dbReference type="EMBL" id="CP002580">
    <property type="protein sequence ID" value="AJK45335.1"/>
    <property type="molecule type" value="Genomic_DNA"/>
</dbReference>
<dbReference type="Pfam" id="PF00441">
    <property type="entry name" value="Acyl-CoA_dh_1"/>
    <property type="match status" value="1"/>
</dbReference>
<dbReference type="PANTHER" id="PTHR43884:SF12">
    <property type="entry name" value="ISOVALERYL-COA DEHYDROGENASE, MITOCHONDRIAL-RELATED"/>
    <property type="match status" value="1"/>
</dbReference>
<dbReference type="Pfam" id="PF02770">
    <property type="entry name" value="Acyl-CoA_dh_M"/>
    <property type="match status" value="1"/>
</dbReference>
<protein>
    <submittedName>
        <fullName evidence="8">Acyl-CoA dehydrogenase</fullName>
        <ecNumber evidence="8">1.3.99.-</ecNumber>
    </submittedName>
</protein>
<dbReference type="InterPro" id="IPR036250">
    <property type="entry name" value="AcylCo_DH-like_C"/>
</dbReference>
<dbReference type="GO" id="GO:0033539">
    <property type="term" value="P:fatty acid beta-oxidation using acyl-CoA dehydrogenase"/>
    <property type="evidence" value="ECO:0007669"/>
    <property type="project" value="TreeGrafter"/>
</dbReference>
<dbReference type="SUPFAM" id="SSF47203">
    <property type="entry name" value="Acyl-CoA dehydrogenase C-terminal domain-like"/>
    <property type="match status" value="1"/>
</dbReference>
<reference evidence="9" key="1">
    <citation type="submission" date="2011-03" db="EMBL/GenBank/DDBJ databases">
        <authorList>
            <person name="Voget S."/>
            <person name="Streit W.R."/>
            <person name="Jaeger K.E."/>
            <person name="Daniel R."/>
        </authorList>
    </citation>
    <scope>NUCLEOTIDE SEQUENCE [LARGE SCALE GENOMIC DNA]</scope>
    <source>
        <strain evidence="9">PG1</strain>
    </source>
</reference>
<comment type="cofactor">
    <cofactor evidence="1">
        <name>FAD</name>
        <dbReference type="ChEBI" id="CHEBI:57692"/>
    </cofactor>
</comment>
<comment type="similarity">
    <text evidence="2">Belongs to the acyl-CoA dehydrogenase family.</text>
</comment>
<evidence type="ECO:0000256" key="1">
    <source>
        <dbReference type="ARBA" id="ARBA00001974"/>
    </source>
</evidence>
<dbReference type="InterPro" id="IPR009100">
    <property type="entry name" value="AcylCoA_DH/oxidase_NM_dom_sf"/>
</dbReference>
<dbReference type="Pfam" id="PF02771">
    <property type="entry name" value="Acyl-CoA_dh_N"/>
    <property type="match status" value="1"/>
</dbReference>
<evidence type="ECO:0000256" key="2">
    <source>
        <dbReference type="ARBA" id="ARBA00009347"/>
    </source>
</evidence>